<feature type="chain" id="PRO_5011459759" evidence="2">
    <location>
        <begin position="20"/>
        <end position="534"/>
    </location>
</feature>
<feature type="domain" description="Secretion system C-terminal sorting" evidence="3">
    <location>
        <begin position="464"/>
        <end position="532"/>
    </location>
</feature>
<evidence type="ECO:0000313" key="5">
    <source>
        <dbReference type="Proteomes" id="UP000199138"/>
    </source>
</evidence>
<sequence length="534" mass="59949">MIRKLFFFVLSTIFFNLNAQVQISNFTYNSVEVSNPAYLQEFNNKIFFPAGNDGSGRELWSSDGTSLNTNLVIDIEPGETNGLTTFFSTELNNELFFTAKVDNNYTGGGEIWKTNGTEEGSSFVTTFDGRLYGMTTVGNEFFMTIKTGENTLQIWKSDGTDSGTILVKDNISLWSTPSFQGSVNNSFIFTIQVPSTNNVKVWRSDGTDIGTFPLTGEMDGNGSMSTNELSQYIHYNNKLYFITRSFLYETDGTLNGTNNIASVWNAQYDLANFGDAIELNGKMYFSFFSSDLKKLSIYESDGTTSGTSEIYTVTNNQYFYPSYLNTLGNNLIFSSVNSNNGTSLFYLDSDTNLVTEILEVDQAPQQPPAFLGNYSALSLDNINDNLFFVSSPKDTWPQRKGWILDINSLTLDPVEALDNIVHGAFGRKLIYNNDLYYSKNAQLWKLDSNTLNINSINKIESIHLYPNPVSDFVYFSSQNYISQAKIYDMNGKLVLEKNINSINKINIAGLNPGVYIIKFIGRNGDMTYKKFVKK</sequence>
<dbReference type="EMBL" id="FPBK01000006">
    <property type="protein sequence ID" value="SFU52310.1"/>
    <property type="molecule type" value="Genomic_DNA"/>
</dbReference>
<gene>
    <name evidence="4" type="ORF">SAMN05216480_1066</name>
</gene>
<keyword evidence="5" id="KW-1185">Reference proteome</keyword>
<dbReference type="AlphaFoldDB" id="A0A1I7GV45"/>
<dbReference type="SUPFAM" id="SSF69304">
    <property type="entry name" value="Tricorn protease N-terminal domain"/>
    <property type="match status" value="1"/>
</dbReference>
<evidence type="ECO:0000313" key="4">
    <source>
        <dbReference type="EMBL" id="SFU52310.1"/>
    </source>
</evidence>
<dbReference type="RefSeq" id="WP_143106387.1">
    <property type="nucleotide sequence ID" value="NZ_FPBK01000006.1"/>
</dbReference>
<dbReference type="OrthoDB" id="1489153at2"/>
<name>A0A1I7GV45_9FLAO</name>
<dbReference type="Proteomes" id="UP000199138">
    <property type="component" value="Unassembled WGS sequence"/>
</dbReference>
<organism evidence="4 5">
    <name type="scientific">Pustulibacterium marinum</name>
    <dbReference type="NCBI Taxonomy" id="1224947"/>
    <lineage>
        <taxon>Bacteria</taxon>
        <taxon>Pseudomonadati</taxon>
        <taxon>Bacteroidota</taxon>
        <taxon>Flavobacteriia</taxon>
        <taxon>Flavobacteriales</taxon>
        <taxon>Flavobacteriaceae</taxon>
        <taxon>Pustulibacterium</taxon>
    </lineage>
</organism>
<proteinExistence type="predicted"/>
<evidence type="ECO:0000256" key="1">
    <source>
        <dbReference type="ARBA" id="ARBA00022729"/>
    </source>
</evidence>
<evidence type="ECO:0000259" key="3">
    <source>
        <dbReference type="Pfam" id="PF18962"/>
    </source>
</evidence>
<dbReference type="NCBIfam" id="TIGR04183">
    <property type="entry name" value="Por_Secre_tail"/>
    <property type="match status" value="1"/>
</dbReference>
<dbReference type="STRING" id="1224947.SAMN05216480_1066"/>
<feature type="signal peptide" evidence="2">
    <location>
        <begin position="1"/>
        <end position="19"/>
    </location>
</feature>
<accession>A0A1I7GV45</accession>
<dbReference type="InterPro" id="IPR026444">
    <property type="entry name" value="Secre_tail"/>
</dbReference>
<protein>
    <submittedName>
        <fullName evidence="4">Por secretion system C-terminal sorting domain-containing protein</fullName>
    </submittedName>
</protein>
<dbReference type="Pfam" id="PF18962">
    <property type="entry name" value="Por_Secre_tail"/>
    <property type="match status" value="1"/>
</dbReference>
<keyword evidence="1 2" id="KW-0732">Signal</keyword>
<reference evidence="4 5" key="1">
    <citation type="submission" date="2016-10" db="EMBL/GenBank/DDBJ databases">
        <authorList>
            <person name="de Groot N.N."/>
        </authorList>
    </citation>
    <scope>NUCLEOTIDE SEQUENCE [LARGE SCALE GENOMIC DNA]</scope>
    <source>
        <strain evidence="4 5">CGMCC 1.12333</strain>
    </source>
</reference>
<evidence type="ECO:0000256" key="2">
    <source>
        <dbReference type="SAM" id="SignalP"/>
    </source>
</evidence>